<dbReference type="InterPro" id="IPR018391">
    <property type="entry name" value="PQQ_b-propeller_rpt"/>
</dbReference>
<feature type="domain" description="Pyrrolo-quinoline quinone repeat" evidence="1">
    <location>
        <begin position="76"/>
        <end position="209"/>
    </location>
</feature>
<dbReference type="PANTHER" id="PTHR34512">
    <property type="entry name" value="CELL SURFACE PROTEIN"/>
    <property type="match status" value="1"/>
</dbReference>
<dbReference type="InterPro" id="IPR002372">
    <property type="entry name" value="PQQ_rpt_dom"/>
</dbReference>
<dbReference type="Gene3D" id="2.130.10.10">
    <property type="entry name" value="YVTN repeat-like/Quinoprotein amine dehydrogenase"/>
    <property type="match status" value="1"/>
</dbReference>
<evidence type="ECO:0000259" key="1">
    <source>
        <dbReference type="Pfam" id="PF13360"/>
    </source>
</evidence>
<reference evidence="3" key="1">
    <citation type="submission" date="2016-10" db="EMBL/GenBank/DDBJ databases">
        <authorList>
            <person name="Varghese N."/>
            <person name="Submissions S."/>
        </authorList>
    </citation>
    <scope>NUCLEOTIDE SEQUENCE [LARGE SCALE GENOMIC DNA]</scope>
    <source>
        <strain evidence="3">CGMCC 1.8711</strain>
    </source>
</reference>
<proteinExistence type="predicted"/>
<dbReference type="PROSITE" id="PS51257">
    <property type="entry name" value="PROKAR_LIPOPROTEIN"/>
    <property type="match status" value="1"/>
</dbReference>
<dbReference type="EMBL" id="FOYS01000003">
    <property type="protein sequence ID" value="SFR54669.1"/>
    <property type="molecule type" value="Genomic_DNA"/>
</dbReference>
<accession>A0A1I6HJL0</accession>
<keyword evidence="3" id="KW-1185">Reference proteome</keyword>
<dbReference type="SUPFAM" id="SSF50998">
    <property type="entry name" value="Quinoprotein alcohol dehydrogenase-like"/>
    <property type="match status" value="1"/>
</dbReference>
<dbReference type="PROSITE" id="PS51318">
    <property type="entry name" value="TAT"/>
    <property type="match status" value="1"/>
</dbReference>
<dbReference type="PANTHER" id="PTHR34512:SF30">
    <property type="entry name" value="OUTER MEMBRANE PROTEIN ASSEMBLY FACTOR BAMB"/>
    <property type="match status" value="1"/>
</dbReference>
<dbReference type="Proteomes" id="UP000243250">
    <property type="component" value="Unassembled WGS sequence"/>
</dbReference>
<dbReference type="InterPro" id="IPR015943">
    <property type="entry name" value="WD40/YVTN_repeat-like_dom_sf"/>
</dbReference>
<sequence>MPSHRTSTRRRFLSAVGATTLAAFAGCTGTADRFDGTVGDGVDDVENPTADWPLPNFDAAATAYNPSPVGPTEKPTERWRVDSESTPTARVTVVGDTAYVPTWNALLALSTKDGSERWRVGPIADGERSPSPYFTGASVSNGTVYVGTHDDRGVLALDAETGEERWRYRNDGRYYATAPLPIEEGDYVATGDDRGHVAVLDAETGDPEWTFDAFGAVEALAGSLTTLYVGTESGEVYALYRGRGMWRRKLPGAIRALAAQGSTLHVGTFGGGVFRLRGGAHTGRTEWHAEDGFVAHRGMSLADGILVGSDLARSQGIETETGRVRWQVEGDFGTPPAASHATAYLGGGSGVVAVALDGGVGVEDARVFPKRWTFSTDSAVESGVTVADDALFFATSGREQDSPRVYALE</sequence>
<name>A0A1I6HJL0_9EURY</name>
<gene>
    <name evidence="2" type="ORF">SAMN04488124_2320</name>
</gene>
<dbReference type="OrthoDB" id="136681at2157"/>
<dbReference type="InterPro" id="IPR011047">
    <property type="entry name" value="Quinoprotein_ADH-like_sf"/>
</dbReference>
<evidence type="ECO:0000313" key="2">
    <source>
        <dbReference type="EMBL" id="SFR54669.1"/>
    </source>
</evidence>
<dbReference type="Pfam" id="PF13360">
    <property type="entry name" value="PQQ_2"/>
    <property type="match status" value="1"/>
</dbReference>
<dbReference type="STRING" id="555875.SAMN04488124_2320"/>
<dbReference type="InterPro" id="IPR006311">
    <property type="entry name" value="TAT_signal"/>
</dbReference>
<dbReference type="SMART" id="SM00564">
    <property type="entry name" value="PQQ"/>
    <property type="match status" value="5"/>
</dbReference>
<organism evidence="2 3">
    <name type="scientific">Halogeometricum limi</name>
    <dbReference type="NCBI Taxonomy" id="555875"/>
    <lineage>
        <taxon>Archaea</taxon>
        <taxon>Methanobacteriati</taxon>
        <taxon>Methanobacteriota</taxon>
        <taxon>Stenosarchaea group</taxon>
        <taxon>Halobacteria</taxon>
        <taxon>Halobacteriales</taxon>
        <taxon>Haloferacaceae</taxon>
        <taxon>Halogeometricum</taxon>
    </lineage>
</organism>
<protein>
    <submittedName>
        <fullName evidence="2">Outer membrane protein assembly factor BamB, contains PQQ-like beta-propeller repeat</fullName>
    </submittedName>
</protein>
<dbReference type="AlphaFoldDB" id="A0A1I6HJL0"/>
<dbReference type="RefSeq" id="WP_089880838.1">
    <property type="nucleotide sequence ID" value="NZ_FOYS01000003.1"/>
</dbReference>
<evidence type="ECO:0000313" key="3">
    <source>
        <dbReference type="Proteomes" id="UP000243250"/>
    </source>
</evidence>